<name>A0A392PGF5_9FABA</name>
<dbReference type="AlphaFoldDB" id="A0A392PGF5"/>
<accession>A0A392PGF5</accession>
<dbReference type="CDD" id="cd00303">
    <property type="entry name" value="retropepsin_like"/>
    <property type="match status" value="1"/>
</dbReference>
<evidence type="ECO:0000313" key="2">
    <source>
        <dbReference type="Proteomes" id="UP000265520"/>
    </source>
</evidence>
<proteinExistence type="predicted"/>
<dbReference type="Pfam" id="PF13650">
    <property type="entry name" value="Asp_protease_2"/>
    <property type="match status" value="1"/>
</dbReference>
<reference evidence="1 2" key="1">
    <citation type="journal article" date="2018" name="Front. Plant Sci.">
        <title>Red Clover (Trifolium pratense) and Zigzag Clover (T. medium) - A Picture of Genomic Similarities and Differences.</title>
        <authorList>
            <person name="Dluhosova J."/>
            <person name="Istvanek J."/>
            <person name="Nedelnik J."/>
            <person name="Repkova J."/>
        </authorList>
    </citation>
    <scope>NUCLEOTIDE SEQUENCE [LARGE SCALE GENOMIC DNA]</scope>
    <source>
        <strain evidence="2">cv. 10/8</strain>
        <tissue evidence="1">Leaf</tissue>
    </source>
</reference>
<organism evidence="1 2">
    <name type="scientific">Trifolium medium</name>
    <dbReference type="NCBI Taxonomy" id="97028"/>
    <lineage>
        <taxon>Eukaryota</taxon>
        <taxon>Viridiplantae</taxon>
        <taxon>Streptophyta</taxon>
        <taxon>Embryophyta</taxon>
        <taxon>Tracheophyta</taxon>
        <taxon>Spermatophyta</taxon>
        <taxon>Magnoliopsida</taxon>
        <taxon>eudicotyledons</taxon>
        <taxon>Gunneridae</taxon>
        <taxon>Pentapetalae</taxon>
        <taxon>rosids</taxon>
        <taxon>fabids</taxon>
        <taxon>Fabales</taxon>
        <taxon>Fabaceae</taxon>
        <taxon>Papilionoideae</taxon>
        <taxon>50 kb inversion clade</taxon>
        <taxon>NPAAA clade</taxon>
        <taxon>Hologalegina</taxon>
        <taxon>IRL clade</taxon>
        <taxon>Trifolieae</taxon>
        <taxon>Trifolium</taxon>
    </lineage>
</organism>
<feature type="non-terminal residue" evidence="1">
    <location>
        <position position="177"/>
    </location>
</feature>
<keyword evidence="2" id="KW-1185">Reference proteome</keyword>
<evidence type="ECO:0000313" key="1">
    <source>
        <dbReference type="EMBL" id="MCI10862.1"/>
    </source>
</evidence>
<dbReference type="Proteomes" id="UP000265520">
    <property type="component" value="Unassembled WGS sequence"/>
</dbReference>
<comment type="caution">
    <text evidence="1">The sequence shown here is derived from an EMBL/GenBank/DDBJ whole genome shotgun (WGS) entry which is preliminary data.</text>
</comment>
<dbReference type="EMBL" id="LXQA010077924">
    <property type="protein sequence ID" value="MCI10862.1"/>
    <property type="molecule type" value="Genomic_DNA"/>
</dbReference>
<dbReference type="InterPro" id="IPR021109">
    <property type="entry name" value="Peptidase_aspartic_dom_sf"/>
</dbReference>
<dbReference type="Gene3D" id="2.40.70.10">
    <property type="entry name" value="Acid Proteases"/>
    <property type="match status" value="1"/>
</dbReference>
<protein>
    <submittedName>
        <fullName evidence="1">Pentatricopeptide repeat-containing protein</fullName>
    </submittedName>
</protein>
<sequence length="177" mass="19873">MRVLILGDGEMVNDEGEIVMMEVEDEEEVEEIEAECKFIGVLGSMGEYRTMKIGGRLENIDVMVLIDSGASHNFISPKLTTALGLDVKPVAERKIKLGDGHKVVTRGKSVTLQGQGDNHEKQCCLNSFLEGRQNHKEWWLHSQTQGVNHKEGVNQELEQLLKRFAAVFQDTIRLPPM</sequence>